<dbReference type="CDD" id="cd21459">
    <property type="entry name" value="DLC-like_TCTEX1D2"/>
    <property type="match status" value="1"/>
</dbReference>
<dbReference type="OrthoDB" id="10260741at2759"/>
<dbReference type="GO" id="GO:0005737">
    <property type="term" value="C:cytoplasm"/>
    <property type="evidence" value="ECO:0007669"/>
    <property type="project" value="TreeGrafter"/>
</dbReference>
<protein>
    <recommendedName>
        <fullName evidence="5">Dynein light chain</fullName>
    </recommendedName>
</protein>
<dbReference type="PANTHER" id="PTHR21255:SF7">
    <property type="entry name" value="DYNEIN LIGHT CHAIN TCTEX-TYPE PROTEIN 2B"/>
    <property type="match status" value="1"/>
</dbReference>
<accession>A0A9N9XL74</accession>
<keyword evidence="4" id="KW-1185">Reference proteome</keyword>
<name>A0A9N9XL74_PHYSR</name>
<organism evidence="3 4">
    <name type="scientific">Phyllotreta striolata</name>
    <name type="common">Striped flea beetle</name>
    <name type="synonym">Crioceris striolata</name>
    <dbReference type="NCBI Taxonomy" id="444603"/>
    <lineage>
        <taxon>Eukaryota</taxon>
        <taxon>Metazoa</taxon>
        <taxon>Ecdysozoa</taxon>
        <taxon>Arthropoda</taxon>
        <taxon>Hexapoda</taxon>
        <taxon>Insecta</taxon>
        <taxon>Pterygota</taxon>
        <taxon>Neoptera</taxon>
        <taxon>Endopterygota</taxon>
        <taxon>Coleoptera</taxon>
        <taxon>Polyphaga</taxon>
        <taxon>Cucujiformia</taxon>
        <taxon>Chrysomeloidea</taxon>
        <taxon>Chrysomelidae</taxon>
        <taxon>Galerucinae</taxon>
        <taxon>Alticini</taxon>
        <taxon>Phyllotreta</taxon>
    </lineage>
</organism>
<evidence type="ECO:0008006" key="5">
    <source>
        <dbReference type="Google" id="ProtNLM"/>
    </source>
</evidence>
<evidence type="ECO:0000313" key="4">
    <source>
        <dbReference type="Proteomes" id="UP001153712"/>
    </source>
</evidence>
<dbReference type="Gene3D" id="3.30.1140.40">
    <property type="entry name" value="Tctex-1"/>
    <property type="match status" value="1"/>
</dbReference>
<evidence type="ECO:0000256" key="1">
    <source>
        <dbReference type="ARBA" id="ARBA00005361"/>
    </source>
</evidence>
<dbReference type="GO" id="GO:0045505">
    <property type="term" value="F:dynein intermediate chain binding"/>
    <property type="evidence" value="ECO:0007669"/>
    <property type="project" value="TreeGrafter"/>
</dbReference>
<dbReference type="InterPro" id="IPR038586">
    <property type="entry name" value="Tctex-1-like_sf"/>
</dbReference>
<evidence type="ECO:0000313" key="3">
    <source>
        <dbReference type="EMBL" id="CAG9856150.1"/>
    </source>
</evidence>
<dbReference type="InterPro" id="IPR005334">
    <property type="entry name" value="Tctex-1-like"/>
</dbReference>
<comment type="similarity">
    <text evidence="1">Belongs to the dynein light chain Tctex-type family.</text>
</comment>
<gene>
    <name evidence="3" type="ORF">PHYEVI_LOCUS2576</name>
</gene>
<sequence>MSQLKLESRSDLNLQEGLQEEDAEEAKETESSITEGSYQIKPSLQSKFKELPVKEIMRGVLEDLLAGKAYDPEMVQSWTITIANEVSDRVKDLEMKRYKHVVQVLLGEMRGAGVKCGARCVWDSEVDNYTSEIFLNDTIFCVTTVFAVYLY</sequence>
<dbReference type="EMBL" id="OU900104">
    <property type="protein sequence ID" value="CAG9856150.1"/>
    <property type="molecule type" value="Genomic_DNA"/>
</dbReference>
<feature type="compositionally biased region" description="Basic and acidic residues" evidence="2">
    <location>
        <begin position="1"/>
        <end position="10"/>
    </location>
</feature>
<feature type="region of interest" description="Disordered" evidence="2">
    <location>
        <begin position="1"/>
        <end position="38"/>
    </location>
</feature>
<evidence type="ECO:0000256" key="2">
    <source>
        <dbReference type="SAM" id="MobiDB-lite"/>
    </source>
</evidence>
<dbReference type="GO" id="GO:0007018">
    <property type="term" value="P:microtubule-based movement"/>
    <property type="evidence" value="ECO:0007669"/>
    <property type="project" value="TreeGrafter"/>
</dbReference>
<dbReference type="Pfam" id="PF03645">
    <property type="entry name" value="Tctex-1"/>
    <property type="match status" value="1"/>
</dbReference>
<feature type="compositionally biased region" description="Acidic residues" evidence="2">
    <location>
        <begin position="18"/>
        <end position="27"/>
    </location>
</feature>
<dbReference type="Proteomes" id="UP001153712">
    <property type="component" value="Chromosome 11"/>
</dbReference>
<dbReference type="GO" id="GO:0005868">
    <property type="term" value="C:cytoplasmic dynein complex"/>
    <property type="evidence" value="ECO:0007669"/>
    <property type="project" value="TreeGrafter"/>
</dbReference>
<dbReference type="PANTHER" id="PTHR21255">
    <property type="entry name" value="T-COMPLEX-ASSOCIATED-TESTIS-EXPRESSED 1/ DYNEIN LIGHT CHAIN"/>
    <property type="match status" value="1"/>
</dbReference>
<dbReference type="AlphaFoldDB" id="A0A9N9XL74"/>
<reference evidence="3" key="1">
    <citation type="submission" date="2022-01" db="EMBL/GenBank/DDBJ databases">
        <authorList>
            <person name="King R."/>
        </authorList>
    </citation>
    <scope>NUCLEOTIDE SEQUENCE</scope>
</reference>
<proteinExistence type="inferred from homology"/>